<evidence type="ECO:0000256" key="5">
    <source>
        <dbReference type="ARBA" id="ARBA00022670"/>
    </source>
</evidence>
<evidence type="ECO:0000256" key="3">
    <source>
        <dbReference type="ARBA" id="ARBA00022490"/>
    </source>
</evidence>
<name>A0A518E0Y0_9BACT</name>
<feature type="binding site" evidence="10">
    <location>
        <position position="164"/>
    </location>
    <ligand>
        <name>Na(+)</name>
        <dbReference type="ChEBI" id="CHEBI:29101"/>
    </ligand>
</feature>
<evidence type="ECO:0000256" key="9">
    <source>
        <dbReference type="ARBA" id="ARBA00023053"/>
    </source>
</evidence>
<feature type="active site" evidence="10">
    <location>
        <position position="6"/>
    </location>
</feature>
<keyword evidence="3 10" id="KW-0963">Cytoplasm</keyword>
<keyword evidence="5 10" id="KW-0645">Protease</keyword>
<evidence type="ECO:0000256" key="7">
    <source>
        <dbReference type="ARBA" id="ARBA00022723"/>
    </source>
</evidence>
<organism evidence="11 12">
    <name type="scientific">Lignipirellula cremea</name>
    <dbReference type="NCBI Taxonomy" id="2528010"/>
    <lineage>
        <taxon>Bacteria</taxon>
        <taxon>Pseudomonadati</taxon>
        <taxon>Planctomycetota</taxon>
        <taxon>Planctomycetia</taxon>
        <taxon>Pirellulales</taxon>
        <taxon>Pirellulaceae</taxon>
        <taxon>Lignipirellula</taxon>
    </lineage>
</organism>
<keyword evidence="9 10" id="KW-0915">Sodium</keyword>
<keyword evidence="6 10" id="KW-0888">Threonine protease</keyword>
<comment type="activity regulation">
    <text evidence="10">Allosterically activated by HslU binding.</text>
</comment>
<keyword evidence="4 10" id="KW-0021">Allosteric enzyme</keyword>
<dbReference type="RefSeq" id="WP_145056505.1">
    <property type="nucleotide sequence ID" value="NZ_CP036433.1"/>
</dbReference>
<dbReference type="GO" id="GO:0009376">
    <property type="term" value="C:HslUV protease complex"/>
    <property type="evidence" value="ECO:0007669"/>
    <property type="project" value="UniProtKB-UniRule"/>
</dbReference>
<dbReference type="PANTHER" id="PTHR32194">
    <property type="entry name" value="METALLOPROTEASE TLDD"/>
    <property type="match status" value="1"/>
</dbReference>
<evidence type="ECO:0000256" key="8">
    <source>
        <dbReference type="ARBA" id="ARBA00022801"/>
    </source>
</evidence>
<evidence type="ECO:0000256" key="10">
    <source>
        <dbReference type="HAMAP-Rule" id="MF_00248"/>
    </source>
</evidence>
<dbReference type="GO" id="GO:0004298">
    <property type="term" value="F:threonine-type endopeptidase activity"/>
    <property type="evidence" value="ECO:0007669"/>
    <property type="project" value="UniProtKB-KW"/>
</dbReference>
<keyword evidence="7 10" id="KW-0479">Metal-binding</keyword>
<evidence type="ECO:0000313" key="11">
    <source>
        <dbReference type="EMBL" id="QDU97749.1"/>
    </source>
</evidence>
<dbReference type="OrthoDB" id="9804884at2"/>
<proteinExistence type="inferred from homology"/>
<protein>
    <recommendedName>
        <fullName evidence="10">ATP-dependent protease subunit HslV</fullName>
        <ecNumber evidence="10">3.4.25.2</ecNumber>
    </recommendedName>
</protein>
<feature type="binding site" evidence="10">
    <location>
        <position position="167"/>
    </location>
    <ligand>
        <name>Na(+)</name>
        <dbReference type="ChEBI" id="CHEBI:29101"/>
    </ligand>
</feature>
<evidence type="ECO:0000256" key="4">
    <source>
        <dbReference type="ARBA" id="ARBA00022533"/>
    </source>
</evidence>
<sequence length="178" mass="18841">MKLHATTILTVRREGQVALGGDGQVTLGSSIMKADACKIRRLLDGQLLCGFAGGAADAFTLLERFEAKLREHPANLARAATELAKEWRTDRMLQKLEAMMAVVDVKTSLLVSGTGDVISPTDGVIGIGSGGNYAIAAARALLKNTDLSAAQIVRQSLEIAAGIDIYTNDNIVVEELTC</sequence>
<dbReference type="SUPFAM" id="SSF56235">
    <property type="entry name" value="N-terminal nucleophile aminohydrolases (Ntn hydrolases)"/>
    <property type="match status" value="1"/>
</dbReference>
<dbReference type="CDD" id="cd01913">
    <property type="entry name" value="protease_HslV"/>
    <property type="match status" value="1"/>
</dbReference>
<dbReference type="GO" id="GO:0046872">
    <property type="term" value="F:metal ion binding"/>
    <property type="evidence" value="ECO:0007669"/>
    <property type="project" value="UniProtKB-KW"/>
</dbReference>
<comment type="subcellular location">
    <subcellularLocation>
        <location evidence="1 10">Cytoplasm</location>
    </subcellularLocation>
</comment>
<comment type="similarity">
    <text evidence="2 10">Belongs to the peptidase T1B family. HslV subfamily.</text>
</comment>
<dbReference type="InterPro" id="IPR022281">
    <property type="entry name" value="ATP-dep_Prtase_HsIV_su"/>
</dbReference>
<dbReference type="Gene3D" id="3.60.20.10">
    <property type="entry name" value="Glutamine Phosphoribosylpyrophosphate, subunit 1, domain 1"/>
    <property type="match status" value="1"/>
</dbReference>
<dbReference type="NCBIfam" id="TIGR03692">
    <property type="entry name" value="ATP_dep_HslV"/>
    <property type="match status" value="1"/>
</dbReference>
<evidence type="ECO:0000256" key="1">
    <source>
        <dbReference type="ARBA" id="ARBA00004496"/>
    </source>
</evidence>
<keyword evidence="12" id="KW-1185">Reference proteome</keyword>
<dbReference type="AlphaFoldDB" id="A0A518E0Y0"/>
<dbReference type="InterPro" id="IPR023333">
    <property type="entry name" value="Proteasome_suB-type"/>
</dbReference>
<dbReference type="PROSITE" id="PS51476">
    <property type="entry name" value="PROTEASOME_BETA_2"/>
    <property type="match status" value="1"/>
</dbReference>
<comment type="subunit">
    <text evidence="10">A double ring-shaped homohexamer of HslV is capped on each side by a ring-shaped HslU homohexamer. The assembly of the HslU/HslV complex is dependent on binding of ATP.</text>
</comment>
<gene>
    <name evidence="10 11" type="primary">hslV</name>
    <name evidence="11" type="ORF">Pla8534_56030</name>
</gene>
<dbReference type="InterPro" id="IPR001353">
    <property type="entry name" value="Proteasome_sua/b"/>
</dbReference>
<comment type="catalytic activity">
    <reaction evidence="10">
        <text>ATP-dependent cleavage of peptide bonds with broad specificity.</text>
        <dbReference type="EC" id="3.4.25.2"/>
    </reaction>
</comment>
<evidence type="ECO:0000256" key="6">
    <source>
        <dbReference type="ARBA" id="ARBA00022698"/>
    </source>
</evidence>
<dbReference type="EC" id="3.4.25.2" evidence="10"/>
<dbReference type="Pfam" id="PF00227">
    <property type="entry name" value="Proteasome"/>
    <property type="match status" value="1"/>
</dbReference>
<dbReference type="GO" id="GO:0005839">
    <property type="term" value="C:proteasome core complex"/>
    <property type="evidence" value="ECO:0007669"/>
    <property type="project" value="InterPro"/>
</dbReference>
<dbReference type="PANTHER" id="PTHR32194:SF0">
    <property type="entry name" value="ATP-DEPENDENT PROTEASE SUBUNIT HSLV"/>
    <property type="match status" value="1"/>
</dbReference>
<accession>A0A518E0Y0</accession>
<dbReference type="NCBIfam" id="NF003964">
    <property type="entry name" value="PRK05456.1"/>
    <property type="match status" value="1"/>
</dbReference>
<dbReference type="PIRSF" id="PIRSF039093">
    <property type="entry name" value="HslV"/>
    <property type="match status" value="1"/>
</dbReference>
<dbReference type="KEGG" id="lcre:Pla8534_56030"/>
<dbReference type="EMBL" id="CP036433">
    <property type="protein sequence ID" value="QDU97749.1"/>
    <property type="molecule type" value="Genomic_DNA"/>
</dbReference>
<evidence type="ECO:0000313" key="12">
    <source>
        <dbReference type="Proteomes" id="UP000317648"/>
    </source>
</evidence>
<dbReference type="InterPro" id="IPR029055">
    <property type="entry name" value="Ntn_hydrolases_N"/>
</dbReference>
<dbReference type="GO" id="GO:0051603">
    <property type="term" value="P:proteolysis involved in protein catabolic process"/>
    <property type="evidence" value="ECO:0007669"/>
    <property type="project" value="InterPro"/>
</dbReference>
<comment type="function">
    <text evidence="10">Protease subunit of a proteasome-like degradation complex believed to be a general protein degrading machinery.</text>
</comment>
<dbReference type="HAMAP" id="MF_00248">
    <property type="entry name" value="HslV"/>
    <property type="match status" value="1"/>
</dbReference>
<reference evidence="11 12" key="1">
    <citation type="submission" date="2019-02" db="EMBL/GenBank/DDBJ databases">
        <title>Deep-cultivation of Planctomycetes and their phenomic and genomic characterization uncovers novel biology.</title>
        <authorList>
            <person name="Wiegand S."/>
            <person name="Jogler M."/>
            <person name="Boedeker C."/>
            <person name="Pinto D."/>
            <person name="Vollmers J."/>
            <person name="Rivas-Marin E."/>
            <person name="Kohn T."/>
            <person name="Peeters S.H."/>
            <person name="Heuer A."/>
            <person name="Rast P."/>
            <person name="Oberbeckmann S."/>
            <person name="Bunk B."/>
            <person name="Jeske O."/>
            <person name="Meyerdierks A."/>
            <person name="Storesund J.E."/>
            <person name="Kallscheuer N."/>
            <person name="Luecker S."/>
            <person name="Lage O.M."/>
            <person name="Pohl T."/>
            <person name="Merkel B.J."/>
            <person name="Hornburger P."/>
            <person name="Mueller R.-W."/>
            <person name="Bruemmer F."/>
            <person name="Labrenz M."/>
            <person name="Spormann A.M."/>
            <person name="Op den Camp H."/>
            <person name="Overmann J."/>
            <person name="Amann R."/>
            <person name="Jetten M.S.M."/>
            <person name="Mascher T."/>
            <person name="Medema M.H."/>
            <person name="Devos D.P."/>
            <person name="Kaster A.-K."/>
            <person name="Ovreas L."/>
            <person name="Rohde M."/>
            <person name="Galperin M.Y."/>
            <person name="Jogler C."/>
        </authorList>
    </citation>
    <scope>NUCLEOTIDE SEQUENCE [LARGE SCALE GENOMIC DNA]</scope>
    <source>
        <strain evidence="11 12">Pla85_3_4</strain>
    </source>
</reference>
<evidence type="ECO:0000256" key="2">
    <source>
        <dbReference type="ARBA" id="ARBA00006053"/>
    </source>
</evidence>
<feature type="binding site" evidence="10">
    <location>
        <position position="161"/>
    </location>
    <ligand>
        <name>Na(+)</name>
        <dbReference type="ChEBI" id="CHEBI:29101"/>
    </ligand>
</feature>
<dbReference type="Proteomes" id="UP000317648">
    <property type="component" value="Chromosome"/>
</dbReference>
<keyword evidence="8 10" id="KW-0378">Hydrolase</keyword>